<comment type="caution">
    <text evidence="3">The sequence shown here is derived from an EMBL/GenBank/DDBJ whole genome shotgun (WGS) entry which is preliminary data.</text>
</comment>
<evidence type="ECO:0000256" key="1">
    <source>
        <dbReference type="SAM" id="MobiDB-lite"/>
    </source>
</evidence>
<organism evidence="3 4">
    <name type="scientific">Dorea hominis</name>
    <dbReference type="NCBI Taxonomy" id="2763040"/>
    <lineage>
        <taxon>Bacteria</taxon>
        <taxon>Bacillati</taxon>
        <taxon>Bacillota</taxon>
        <taxon>Clostridia</taxon>
        <taxon>Lachnospirales</taxon>
        <taxon>Lachnospiraceae</taxon>
        <taxon>Dorea</taxon>
    </lineage>
</organism>
<reference evidence="3 4" key="1">
    <citation type="submission" date="2020-08" db="EMBL/GenBank/DDBJ databases">
        <title>Genome public.</title>
        <authorList>
            <person name="Liu C."/>
            <person name="Sun Q."/>
        </authorList>
    </citation>
    <scope>NUCLEOTIDE SEQUENCE [LARGE SCALE GENOMIC DNA]</scope>
    <source>
        <strain evidence="3 4">NSJ-36</strain>
    </source>
</reference>
<dbReference type="Proteomes" id="UP000647235">
    <property type="component" value="Unassembled WGS sequence"/>
</dbReference>
<name>A0ABR7ES01_9FIRM</name>
<dbReference type="RefSeq" id="WP_186855353.1">
    <property type="nucleotide sequence ID" value="NZ_JACOOY010000002.1"/>
</dbReference>
<dbReference type="Pfam" id="PF06898">
    <property type="entry name" value="YqfD"/>
    <property type="match status" value="1"/>
</dbReference>
<feature type="transmembrane region" description="Helical" evidence="2">
    <location>
        <begin position="89"/>
        <end position="109"/>
    </location>
</feature>
<evidence type="ECO:0000256" key="2">
    <source>
        <dbReference type="SAM" id="Phobius"/>
    </source>
</evidence>
<keyword evidence="2" id="KW-1133">Transmembrane helix</keyword>
<evidence type="ECO:0000313" key="3">
    <source>
        <dbReference type="EMBL" id="MBC5664131.1"/>
    </source>
</evidence>
<gene>
    <name evidence="3" type="ORF">H8S07_02360</name>
</gene>
<feature type="region of interest" description="Disordered" evidence="1">
    <location>
        <begin position="414"/>
        <end position="435"/>
    </location>
</feature>
<keyword evidence="2" id="KW-0472">Membrane</keyword>
<dbReference type="EMBL" id="JACOOY010000002">
    <property type="protein sequence ID" value="MBC5664131.1"/>
    <property type="molecule type" value="Genomic_DNA"/>
</dbReference>
<keyword evidence="2" id="KW-0812">Transmembrane</keyword>
<protein>
    <submittedName>
        <fullName evidence="3">Sporulation protein YqfD</fullName>
    </submittedName>
</protein>
<accession>A0ABR7ES01</accession>
<keyword evidence="4" id="KW-1185">Reference proteome</keyword>
<dbReference type="InterPro" id="IPR010690">
    <property type="entry name" value="YqfD"/>
</dbReference>
<proteinExistence type="predicted"/>
<evidence type="ECO:0000313" key="4">
    <source>
        <dbReference type="Proteomes" id="UP000647235"/>
    </source>
</evidence>
<sequence length="435" mass="50409">MLIRLWRYTRGYLRIRITGSGTERFINGCRHRNIRLWNLQVVNGAYEVNMFVCDFKKLKTILRKTGTKVTIVKRIGLPFFLLRYRRRKLFFTGCVLCFALLVMLTRFIWDIDLSGNQIYTREQILHYLENNKVHTGMVKSKVNCGKIAADLRRNYKNIIWVSASIDGNRLCIRVRENMDAYRSKTKKLTENRKEKAVSPYDLVADTDGVITEIVPREGIPRIRKGKKVRKGQVLVSGQVPVKDDSQTVIDYQYHRADADIKAEVKIPYKEVLANSYTKKVYGTIKKKEDYIRIADWQFQAGDIFPEKQTEQTKKQEIYITNHPLCLFDRIKLPVSYGTKTTVFYRISQKNHTTKEKQQLLSHTFSQYCRDLEKKGVEILENDVKIYTGSGNASARGTITAVRSIGVLRPSKIKKIPRNSKSQQGENIDGHDGNSH</sequence>